<accession>A0A4V1M6G1</accession>
<organism evidence="2 3">
    <name type="scientific">Oleiharenicola lentus</name>
    <dbReference type="NCBI Taxonomy" id="2508720"/>
    <lineage>
        <taxon>Bacteria</taxon>
        <taxon>Pseudomonadati</taxon>
        <taxon>Verrucomicrobiota</taxon>
        <taxon>Opitutia</taxon>
        <taxon>Opitutales</taxon>
        <taxon>Opitutaceae</taxon>
        <taxon>Oleiharenicola</taxon>
    </lineage>
</organism>
<dbReference type="EMBL" id="SDHX01000001">
    <property type="protein sequence ID" value="RXK55279.1"/>
    <property type="molecule type" value="Genomic_DNA"/>
</dbReference>
<dbReference type="Proteomes" id="UP000290218">
    <property type="component" value="Unassembled WGS sequence"/>
</dbReference>
<feature type="transmembrane region" description="Helical" evidence="1">
    <location>
        <begin position="151"/>
        <end position="184"/>
    </location>
</feature>
<feature type="transmembrane region" description="Helical" evidence="1">
    <location>
        <begin position="12"/>
        <end position="31"/>
    </location>
</feature>
<feature type="transmembrane region" description="Helical" evidence="1">
    <location>
        <begin position="196"/>
        <end position="214"/>
    </location>
</feature>
<evidence type="ECO:0000256" key="1">
    <source>
        <dbReference type="SAM" id="Phobius"/>
    </source>
</evidence>
<feature type="transmembrane region" description="Helical" evidence="1">
    <location>
        <begin position="78"/>
        <end position="98"/>
    </location>
</feature>
<dbReference type="AlphaFoldDB" id="A0A4V1M6G1"/>
<gene>
    <name evidence="2" type="ORF">ESB00_05110</name>
</gene>
<name>A0A4V1M6G1_9BACT</name>
<reference evidence="2 3" key="1">
    <citation type="submission" date="2019-01" db="EMBL/GenBank/DDBJ databases">
        <title>Lacunisphaera sp. strain TWA-58.</title>
        <authorList>
            <person name="Chen W.-M."/>
        </authorList>
    </citation>
    <scope>NUCLEOTIDE SEQUENCE [LARGE SCALE GENOMIC DNA]</scope>
    <source>
        <strain evidence="2 3">TWA-58</strain>
    </source>
</reference>
<feature type="transmembrane region" description="Helical" evidence="1">
    <location>
        <begin position="243"/>
        <end position="263"/>
    </location>
</feature>
<comment type="caution">
    <text evidence="2">The sequence shown here is derived from an EMBL/GenBank/DDBJ whole genome shotgun (WGS) entry which is preliminary data.</text>
</comment>
<sequence length="782" mass="85488">MSAASSLTANRVLRALCFAALAAGAFILPAMPSLGLDSAWQMALGRVFADDRAFGTEVVFTYGPLGWTMGNMYWGAQWGALVAWHAGLALILAALLTWQAFRLPPLHRVGFLLFFLTLGVRHEDILQQAAIALAGWELIRRSAGPWQRSSVALLALLALLSLVKFTNLVLAVALVALASAAPLARRDWRAAAKGPAWWAGLFLAGWLFCGQNPLHLPAYLWHSWEISSGYQDAMGWSCPSVQLYHGLATAALLVGLLGLRALADRDRGRGWALAAGAAAYLFLSWKHGFIRADGHQLVFYFAALAVVVSPLHLPGDALRWPWPRRLLLVATALLALRGAELATPGVAPATLATLKDRLQRQASLLLEPRTLRAQYDWTLDSLRAEVPLPLVRRVVGDRPIDVLGYEQDVLLLNRFNYAPRPVFQGYSAYTPRLARLNRDYFESERAPEFVLFKLQTVDDRLPSMDDPLVLDLLPQRYRYLFTERGFTLWQRKAAPAGPAASPAPVRSVTARLGEPVDLTDLGDRSVWVRIDYRLNLLGRVRRLLLKPPMMRLKVTDTTGAVSDHRLPAPIAATGFPLSPLVHDISEFLRAANGEPGRRVASFVLEPAPQDRDCFQPEVAVEISVTTTAPGTGWAALSLGSPELPLEFVRGTAPFGAQLSQVEGGLEYYAHAPSSLVYRAAAGATTLRGSFGLYDGAYAATNAGASDGAEFLVHWHAADGRSEMIFRRLLRPRDEPADRGPQDFAVPLPAGAGELEFAIGPGPAGNSASDWTYWRHLRLENSH</sequence>
<keyword evidence="1" id="KW-0472">Membrane</keyword>
<protein>
    <submittedName>
        <fullName evidence="2">Uncharacterized protein</fullName>
    </submittedName>
</protein>
<keyword evidence="3" id="KW-1185">Reference proteome</keyword>
<dbReference type="OrthoDB" id="176190at2"/>
<evidence type="ECO:0000313" key="2">
    <source>
        <dbReference type="EMBL" id="RXK55279.1"/>
    </source>
</evidence>
<evidence type="ECO:0000313" key="3">
    <source>
        <dbReference type="Proteomes" id="UP000290218"/>
    </source>
</evidence>
<keyword evidence="1" id="KW-1133">Transmembrane helix</keyword>
<dbReference type="RefSeq" id="WP_129046643.1">
    <property type="nucleotide sequence ID" value="NZ_SDHX01000001.1"/>
</dbReference>
<feature type="transmembrane region" description="Helical" evidence="1">
    <location>
        <begin position="270"/>
        <end position="285"/>
    </location>
</feature>
<proteinExistence type="predicted"/>
<keyword evidence="1" id="KW-0812">Transmembrane</keyword>